<keyword evidence="2" id="KW-1185">Reference proteome</keyword>
<protein>
    <submittedName>
        <fullName evidence="1">Aminopeptidase</fullName>
    </submittedName>
</protein>
<comment type="caution">
    <text evidence="1">The sequence shown here is derived from an EMBL/GenBank/DDBJ whole genome shotgun (WGS) entry which is preliminary data.</text>
</comment>
<dbReference type="GO" id="GO:0004177">
    <property type="term" value="F:aminopeptidase activity"/>
    <property type="evidence" value="ECO:0007669"/>
    <property type="project" value="UniProtKB-KW"/>
</dbReference>
<gene>
    <name evidence="1" type="ORF">BTO13_06085</name>
</gene>
<dbReference type="Gene3D" id="1.10.390.10">
    <property type="entry name" value="Neutral Protease Domain 2"/>
    <property type="match status" value="1"/>
</dbReference>
<keyword evidence="1" id="KW-0378">Hydrolase</keyword>
<sequence>MAQNNTIAIKATFNPEKDELKIQQEIVFINNSDSILNHIYLHNWGNSFRDRKTPLSKRLIKDFKKELYFAKPDEVGFTTIKNLTVDFENVVFNEVPKQADIIDIQLNTPLLPSEKKTITIAYSLKIPDAKFTSYGKTAIGYHLRFWYMTPAIYQNEWKLMSNLNTDDLFENTTDFTIEIQIPKPYVLESNLYQYETKNEKDTDYYLVGKNKTNVILSINKTPQLKTYKVNDVAIYTDILNDKIEDSKCVDILSRELLFIEKYLGKYPHKEIYIDKITQDKNPIVGLSQLPSFIRPFSEEFKWDITLFKALSIAYLENRMFLNLREEYWLLDGIQNYLMIEYIETYYPEIKLLGKVSDKWYLKNFNISKLKFNEKYPLIYQFVSRQFLDQALDTPVDSLSNFNRKIANKYKAGLAIKYLKNYLGDSILNSSIKELYQEKSTKLISTADFREIITKKTTKNLDWFFEDFIKTNKKIDYTIDDVFTEKDSIKIAIRNKRNITAPVLLYGLNDKEIIFKKWFTNIDDTTTVSIPNQNINKVALNYENTYPELNTLDNWKSLEKKIFNKPLKFNLIKDIDDPYYNQLFYQPNVSYNFYNGIILGVRIHNKPLIKRNLEASFAPAYATNSASVIGQFSLLLNQYFEKTSIYRIRYGLSGLTLDYAPNLSYTSLMPFINMEFKRKDLRDATSEILSARMVHIDKEVLPNAIKTDQDNYSVLSVNYSYINPDIVKEFRYNFSAELAKNFSKIAADIRFRSLTTSDTQLDFRLFIGTFLSNKTTGDYFSFGLDRANDYLFQLNYFGRSEATGLFSQQFIIAEGGFKSVLPTRFANQFMASFNSSFGLWKWVEFYNDVAFLKSRNSPVFFAYNNGIRLNFVHQILEVYFPLYSNNGWEISKGNYQEKIRFTFTADLNAIFSFIRRGVL</sequence>
<name>A0A2S7WB28_9FLAO</name>
<dbReference type="RefSeq" id="WP_105045983.1">
    <property type="nucleotide sequence ID" value="NZ_CP150662.1"/>
</dbReference>
<accession>A0A2S7WB28</accession>
<dbReference type="EMBL" id="MSCL01000001">
    <property type="protein sequence ID" value="PQJ74840.1"/>
    <property type="molecule type" value="Genomic_DNA"/>
</dbReference>
<evidence type="ECO:0000313" key="1">
    <source>
        <dbReference type="EMBL" id="PQJ74840.1"/>
    </source>
</evidence>
<dbReference type="Proteomes" id="UP000237608">
    <property type="component" value="Unassembled WGS sequence"/>
</dbReference>
<dbReference type="InterPro" id="IPR027268">
    <property type="entry name" value="Peptidase_M4/M1_CTD_sf"/>
</dbReference>
<proteinExistence type="predicted"/>
<evidence type="ECO:0000313" key="2">
    <source>
        <dbReference type="Proteomes" id="UP000237608"/>
    </source>
</evidence>
<dbReference type="OrthoDB" id="9813075at2"/>
<keyword evidence="1" id="KW-0031">Aminopeptidase</keyword>
<keyword evidence="1" id="KW-0645">Protease</keyword>
<organism evidence="1 2">
    <name type="scientific">Polaribacter gangjinensis</name>
    <dbReference type="NCBI Taxonomy" id="574710"/>
    <lineage>
        <taxon>Bacteria</taxon>
        <taxon>Pseudomonadati</taxon>
        <taxon>Bacteroidota</taxon>
        <taxon>Flavobacteriia</taxon>
        <taxon>Flavobacteriales</taxon>
        <taxon>Flavobacteriaceae</taxon>
    </lineage>
</organism>
<dbReference type="AlphaFoldDB" id="A0A2S7WB28"/>
<reference evidence="1 2" key="1">
    <citation type="submission" date="2016-12" db="EMBL/GenBank/DDBJ databases">
        <title>Trade-off between light-utilization and light-protection in marine flavobacteria.</title>
        <authorList>
            <person name="Kumagai Y."/>
            <person name="Yoshizawa S."/>
            <person name="Kogure K."/>
            <person name="Iwasaki W."/>
        </authorList>
    </citation>
    <scope>NUCLEOTIDE SEQUENCE [LARGE SCALE GENOMIC DNA]</scope>
    <source>
        <strain evidence="1 2">KCTC 22729</strain>
    </source>
</reference>